<dbReference type="Pfam" id="PF00903">
    <property type="entry name" value="Glyoxalase"/>
    <property type="match status" value="1"/>
</dbReference>
<organism evidence="3 4">
    <name type="scientific">Mycolicibacterium arenosum</name>
    <dbReference type="NCBI Taxonomy" id="2952157"/>
    <lineage>
        <taxon>Bacteria</taxon>
        <taxon>Bacillati</taxon>
        <taxon>Actinomycetota</taxon>
        <taxon>Actinomycetes</taxon>
        <taxon>Mycobacteriales</taxon>
        <taxon>Mycobacteriaceae</taxon>
        <taxon>Mycolicibacterium</taxon>
    </lineage>
</organism>
<evidence type="ECO:0000313" key="4">
    <source>
        <dbReference type="Proteomes" id="UP001651690"/>
    </source>
</evidence>
<evidence type="ECO:0000256" key="1">
    <source>
        <dbReference type="SAM" id="MobiDB-lite"/>
    </source>
</evidence>
<protein>
    <submittedName>
        <fullName evidence="3">VOC family protein</fullName>
    </submittedName>
</protein>
<sequence length="114" mass="12397">MSTESFLEVTLYVADVRRSAAFYRAAGIPLFDREDGMRFHVDGGIGVTALQLYPAVVKPVSSVQLGFRVTDIGILVSALTEIGADFETPGPRRLTTQDPDGNRVHFSEIVRSGP</sequence>
<dbReference type="Proteomes" id="UP001651690">
    <property type="component" value="Unassembled WGS sequence"/>
</dbReference>
<name>A0ABT1M4K7_9MYCO</name>
<dbReference type="EMBL" id="JANDBD010000007">
    <property type="protein sequence ID" value="MCP9274041.1"/>
    <property type="molecule type" value="Genomic_DNA"/>
</dbReference>
<feature type="region of interest" description="Disordered" evidence="1">
    <location>
        <begin position="88"/>
        <end position="114"/>
    </location>
</feature>
<feature type="domain" description="Glyoxalase/fosfomycin resistance/dioxygenase" evidence="2">
    <location>
        <begin position="8"/>
        <end position="106"/>
    </location>
</feature>
<keyword evidence="4" id="KW-1185">Reference proteome</keyword>
<dbReference type="SUPFAM" id="SSF54593">
    <property type="entry name" value="Glyoxalase/Bleomycin resistance protein/Dihydroxybiphenyl dioxygenase"/>
    <property type="match status" value="1"/>
</dbReference>
<gene>
    <name evidence="3" type="ORF">NM203_17775</name>
</gene>
<proteinExistence type="predicted"/>
<dbReference type="InterPro" id="IPR029068">
    <property type="entry name" value="Glyas_Bleomycin-R_OHBP_Dase"/>
</dbReference>
<dbReference type="RefSeq" id="WP_255061387.1">
    <property type="nucleotide sequence ID" value="NZ_JANDBD010000007.1"/>
</dbReference>
<reference evidence="3 4" key="1">
    <citation type="submission" date="2022-06" db="EMBL/GenBank/DDBJ databases">
        <title>Mycolicibacterium sp. CAU 1645 isolated from seawater.</title>
        <authorList>
            <person name="Kim W."/>
        </authorList>
    </citation>
    <scope>NUCLEOTIDE SEQUENCE [LARGE SCALE GENOMIC DNA]</scope>
    <source>
        <strain evidence="3 4">CAU 1645</strain>
    </source>
</reference>
<dbReference type="Gene3D" id="3.10.180.10">
    <property type="entry name" value="2,3-Dihydroxybiphenyl 1,2-Dioxygenase, domain 1"/>
    <property type="match status" value="1"/>
</dbReference>
<evidence type="ECO:0000259" key="2">
    <source>
        <dbReference type="Pfam" id="PF00903"/>
    </source>
</evidence>
<comment type="caution">
    <text evidence="3">The sequence shown here is derived from an EMBL/GenBank/DDBJ whole genome shotgun (WGS) entry which is preliminary data.</text>
</comment>
<evidence type="ECO:0000313" key="3">
    <source>
        <dbReference type="EMBL" id="MCP9274041.1"/>
    </source>
</evidence>
<accession>A0ABT1M4K7</accession>
<dbReference type="InterPro" id="IPR004360">
    <property type="entry name" value="Glyas_Fos-R_dOase_dom"/>
</dbReference>